<organism evidence="2">
    <name type="scientific">Pseudomonas zanjanensis</name>
    <dbReference type="NCBI Taxonomy" id="2745496"/>
    <lineage>
        <taxon>Bacteria</taxon>
        <taxon>Pseudomonadati</taxon>
        <taxon>Pseudomonadota</taxon>
        <taxon>Gammaproteobacteria</taxon>
        <taxon>Pseudomonadales</taxon>
        <taxon>Pseudomonadaceae</taxon>
        <taxon>Pseudomonas</taxon>
    </lineage>
</organism>
<proteinExistence type="predicted"/>
<protein>
    <submittedName>
        <fullName evidence="2">Heme utilization protein</fullName>
    </submittedName>
</protein>
<feature type="signal peptide" evidence="1">
    <location>
        <begin position="1"/>
        <end position="24"/>
    </location>
</feature>
<dbReference type="EMBL" id="JABWRB010000025">
    <property type="protein sequence ID" value="MBC3391783.1"/>
    <property type="molecule type" value="Genomic_DNA"/>
</dbReference>
<evidence type="ECO:0000313" key="2">
    <source>
        <dbReference type="EMBL" id="MBC3391783.1"/>
    </source>
</evidence>
<dbReference type="Proteomes" id="UP000636518">
    <property type="component" value="Unassembled WGS sequence"/>
</dbReference>
<evidence type="ECO:0000313" key="3">
    <source>
        <dbReference type="EMBL" id="MBV4495218.1"/>
    </source>
</evidence>
<comment type="caution">
    <text evidence="2">The sequence shown here is derived from an EMBL/GenBank/DDBJ whole genome shotgun (WGS) entry which is preliminary data.</text>
</comment>
<reference evidence="2" key="2">
    <citation type="submission" date="2020-07" db="EMBL/GenBank/DDBJ databases">
        <authorList>
            <person name="Lood C."/>
            <person name="Girard L."/>
        </authorList>
    </citation>
    <scope>NUCLEOTIDE SEQUENCE</scope>
    <source>
        <strain evidence="2">SWRI12</strain>
    </source>
</reference>
<reference evidence="2 4" key="1">
    <citation type="journal article" date="2020" name="Microorganisms">
        <title>Reliable Identification of Environmental Pseudomonas Isolates Using the rpoD Gene.</title>
        <authorList>
            <consortium name="The Broad Institute Genome Sequencing Platform"/>
            <person name="Girard L."/>
            <person name="Lood C."/>
            <person name="Rokni-Zadeh H."/>
            <person name="van Noort V."/>
            <person name="Lavigne R."/>
            <person name="De Mot R."/>
        </authorList>
    </citation>
    <scope>NUCLEOTIDE SEQUENCE</scope>
    <source>
        <strain evidence="2 4">SWRI12</strain>
    </source>
</reference>
<sequence length="323" mass="32153">MKPTMALKPLVFALAAVMAMAAQADGNGNGHGNGHGNHGPKGPTLEQLLSISAGAGATVLDVQNSDSNVVTNQATRNTAEATDSLNGSNGNMGANIAAGDGNQQDNAAALATADESFIFGSAVAASSATQVNNNNYVKNNSAQNNASLTNAGNSGSGNIGINVTAGNFNQQKNNLAIAVSGGRVAQAAAAADQSSTGLVVDNKGVKKNEVVTLTSSYEASGSFKAKGTGTVEDDGGWGNKGGYGGGHDDDKFKFSAVGTFELAGSNTQQVLTRDGWKNPVINNATMTNSMNGFSGNGGANVSAGVGNQQSNSLSIAAGCKACM</sequence>
<evidence type="ECO:0000256" key="1">
    <source>
        <dbReference type="SAM" id="SignalP"/>
    </source>
</evidence>
<reference evidence="3" key="3">
    <citation type="submission" date="2021-06" db="EMBL/GenBank/DDBJ databases">
        <title>Updating the genus Pseudomonas: Description of 43 new species and partition of the Pseudomonas putida group.</title>
        <authorList>
            <person name="Girard L."/>
            <person name="Lood C."/>
            <person name="Vandamme P."/>
            <person name="Rokni-Zadeh H."/>
            <person name="Van Noort V."/>
            <person name="Hofte M."/>
            <person name="Lavigne R."/>
            <person name="De Mot R."/>
        </authorList>
    </citation>
    <scope>NUCLEOTIDE SEQUENCE</scope>
    <source>
        <strain evidence="3">SWRI12</strain>
    </source>
</reference>
<dbReference type="EMBL" id="JABWRB020000001">
    <property type="protein sequence ID" value="MBV4495218.1"/>
    <property type="molecule type" value="Genomic_DNA"/>
</dbReference>
<evidence type="ECO:0000313" key="4">
    <source>
        <dbReference type="Proteomes" id="UP000636518"/>
    </source>
</evidence>
<accession>A0A923FG70</accession>
<dbReference type="AlphaFoldDB" id="A0A923FG70"/>
<gene>
    <name evidence="3" type="ORF">HU715_007585</name>
    <name evidence="2" type="ORF">HU715_19170</name>
</gene>
<dbReference type="RefSeq" id="WP_186707660.1">
    <property type="nucleotide sequence ID" value="NZ_JABWRB020000001.1"/>
</dbReference>
<keyword evidence="1" id="KW-0732">Signal</keyword>
<name>A0A923FG70_9PSED</name>
<feature type="chain" id="PRO_5044695379" evidence="1">
    <location>
        <begin position="25"/>
        <end position="323"/>
    </location>
</feature>
<keyword evidence="4" id="KW-1185">Reference proteome</keyword>